<evidence type="ECO:0000256" key="6">
    <source>
        <dbReference type="ARBA" id="ARBA00022801"/>
    </source>
</evidence>
<dbReference type="SMART" id="SM00156">
    <property type="entry name" value="PP2Ac"/>
    <property type="match status" value="1"/>
</dbReference>
<organism evidence="16 17">
    <name type="scientific">Sistotremastrum niveocremeum HHB9708</name>
    <dbReference type="NCBI Taxonomy" id="1314777"/>
    <lineage>
        <taxon>Eukaryota</taxon>
        <taxon>Fungi</taxon>
        <taxon>Dikarya</taxon>
        <taxon>Basidiomycota</taxon>
        <taxon>Agaricomycotina</taxon>
        <taxon>Agaricomycetes</taxon>
        <taxon>Sistotremastrales</taxon>
        <taxon>Sistotremastraceae</taxon>
        <taxon>Sertulicium</taxon>
        <taxon>Sertulicium niveocremeum</taxon>
    </lineage>
</organism>
<dbReference type="STRING" id="1314777.A0A164PWM6"/>
<accession>A0A164PWM6</accession>
<evidence type="ECO:0000256" key="5">
    <source>
        <dbReference type="ARBA" id="ARBA00022723"/>
    </source>
</evidence>
<sequence length="579" mass="66666">MSLGNTSQLHSAIQQIHQSQSHRTHHQTRQPQFIGRQTKGVSEPESRKPTDSEFFLPPSHSSSHSPIRLPNTAFLKNHFFHEGRLHEDQALYIIEQATRVLGLEPNLLKVRGSTTVCGDIHGQYYDLMKLFDVGGAIGENQYLFLGDYVDRGSFGIECLLYLYSLKLQYPDHIYLMRGNHECKHLTEFFTFKKECLHKYSEKVYEACIKSFQALPVAAILDDRFFCVHGGISPELNTLADLAHLDRFKEPGNHGLLCDLLWSDPEDHFGDRPSAQGFVHNQTRGCSFNFTYEAACQFLERNRLLSIIRGHEAQDIGYRMYKKTSKSFPSVMTIFSAPNYLDAYGNKAAVLKYVNKNIVLRQFNACPHPYWLPNFMNAFTWSLPFVGSKMADILLAILNICTEEELEESDDSETDEDRLAEIELSDDEILRRREAIRNKVLAVGRMARVFKILREDSENVSELKAEGQEDNWRFRPDPNLGVSGQQIRQSIRGYDDARSFDISNERLPAYEPHPENYADESIPSPSLRLSHTRRGSTDLLLQRIEAEEEDDTDMKRIADILSRPKRHRRPHNALKRHETF</sequence>
<dbReference type="PRINTS" id="PR00114">
    <property type="entry name" value="STPHPHTASE"/>
</dbReference>
<dbReference type="EC" id="3.1.3.16" evidence="13"/>
<evidence type="ECO:0000259" key="15">
    <source>
        <dbReference type="PROSITE" id="PS00125"/>
    </source>
</evidence>
<keyword evidence="8" id="KW-0112">Calmodulin-binding</keyword>
<dbReference type="GO" id="GO:0097720">
    <property type="term" value="P:calcineurin-mediated signaling"/>
    <property type="evidence" value="ECO:0007669"/>
    <property type="project" value="InterPro"/>
</dbReference>
<evidence type="ECO:0000256" key="13">
    <source>
        <dbReference type="RuleBase" id="RU004273"/>
    </source>
</evidence>
<feature type="region of interest" description="Disordered" evidence="14">
    <location>
        <begin position="1"/>
        <end position="67"/>
    </location>
</feature>
<feature type="region of interest" description="Disordered" evidence="14">
    <location>
        <begin position="560"/>
        <end position="579"/>
    </location>
</feature>
<keyword evidence="9" id="KW-0904">Protein phosphatase</keyword>
<comment type="subunit">
    <text evidence="4">Composed of two components (A and B), the A component is the catalytic subunit and the B component confers calcium sensitivity.</text>
</comment>
<evidence type="ECO:0000256" key="11">
    <source>
        <dbReference type="ARBA" id="ARBA00047761"/>
    </source>
</evidence>
<comment type="similarity">
    <text evidence="3">Belongs to the PPP phosphatase family. PP-2B subfamily.</text>
</comment>
<dbReference type="Proteomes" id="UP000076722">
    <property type="component" value="Unassembled WGS sequence"/>
</dbReference>
<evidence type="ECO:0000256" key="9">
    <source>
        <dbReference type="ARBA" id="ARBA00022912"/>
    </source>
</evidence>
<evidence type="ECO:0000256" key="3">
    <source>
        <dbReference type="ARBA" id="ARBA00009905"/>
    </source>
</evidence>
<dbReference type="Gene3D" id="3.60.21.10">
    <property type="match status" value="1"/>
</dbReference>
<evidence type="ECO:0000256" key="2">
    <source>
        <dbReference type="ARBA" id="ARBA00001965"/>
    </source>
</evidence>
<dbReference type="CDD" id="cd07416">
    <property type="entry name" value="MPP_PP2B"/>
    <property type="match status" value="1"/>
</dbReference>
<dbReference type="GO" id="GO:0046872">
    <property type="term" value="F:metal ion binding"/>
    <property type="evidence" value="ECO:0007669"/>
    <property type="project" value="UniProtKB-KW"/>
</dbReference>
<feature type="compositionally biased region" description="Basic and acidic residues" evidence="14">
    <location>
        <begin position="42"/>
        <end position="51"/>
    </location>
</feature>
<dbReference type="InterPro" id="IPR041751">
    <property type="entry name" value="MPP_PP2B"/>
</dbReference>
<dbReference type="InterPro" id="IPR043360">
    <property type="entry name" value="PP2B"/>
</dbReference>
<proteinExistence type="inferred from homology"/>
<name>A0A164PWM6_9AGAM</name>
<feature type="compositionally biased region" description="Polar residues" evidence="14">
    <location>
        <begin position="1"/>
        <end position="12"/>
    </location>
</feature>
<evidence type="ECO:0000256" key="4">
    <source>
        <dbReference type="ARBA" id="ARBA00011112"/>
    </source>
</evidence>
<dbReference type="OrthoDB" id="5593063at2759"/>
<protein>
    <recommendedName>
        <fullName evidence="13">Serine/threonine-protein phosphatase</fullName>
        <ecNumber evidence="13">3.1.3.16</ecNumber>
    </recommendedName>
</protein>
<evidence type="ECO:0000256" key="12">
    <source>
        <dbReference type="ARBA" id="ARBA00048336"/>
    </source>
</evidence>
<dbReference type="SUPFAM" id="SSF56300">
    <property type="entry name" value="Metallo-dependent phosphatases"/>
    <property type="match status" value="1"/>
</dbReference>
<feature type="domain" description="Serine/threonine specific protein phosphatases" evidence="15">
    <location>
        <begin position="176"/>
        <end position="181"/>
    </location>
</feature>
<comment type="cofactor">
    <cofactor evidence="2">
        <name>Fe(3+)</name>
        <dbReference type="ChEBI" id="CHEBI:29034"/>
    </cofactor>
</comment>
<feature type="compositionally biased region" description="Basic residues" evidence="14">
    <location>
        <begin position="562"/>
        <end position="573"/>
    </location>
</feature>
<dbReference type="InterPro" id="IPR006186">
    <property type="entry name" value="Ser/Thr-sp_prot-phosphatase"/>
</dbReference>
<evidence type="ECO:0000313" key="17">
    <source>
        <dbReference type="Proteomes" id="UP000076722"/>
    </source>
</evidence>
<comment type="catalytic activity">
    <reaction evidence="11">
        <text>O-phospho-L-seryl-[protein] + H2O = L-seryl-[protein] + phosphate</text>
        <dbReference type="Rhea" id="RHEA:20629"/>
        <dbReference type="Rhea" id="RHEA-COMP:9863"/>
        <dbReference type="Rhea" id="RHEA-COMP:11604"/>
        <dbReference type="ChEBI" id="CHEBI:15377"/>
        <dbReference type="ChEBI" id="CHEBI:29999"/>
        <dbReference type="ChEBI" id="CHEBI:43474"/>
        <dbReference type="ChEBI" id="CHEBI:83421"/>
        <dbReference type="EC" id="3.1.3.16"/>
    </reaction>
</comment>
<evidence type="ECO:0000256" key="1">
    <source>
        <dbReference type="ARBA" id="ARBA00001947"/>
    </source>
</evidence>
<gene>
    <name evidence="16" type="ORF">SISNIDRAFT_459075</name>
</gene>
<keyword evidence="6 13" id="KW-0378">Hydrolase</keyword>
<comment type="catalytic activity">
    <reaction evidence="12 13">
        <text>O-phospho-L-threonyl-[protein] + H2O = L-threonyl-[protein] + phosphate</text>
        <dbReference type="Rhea" id="RHEA:47004"/>
        <dbReference type="Rhea" id="RHEA-COMP:11060"/>
        <dbReference type="Rhea" id="RHEA-COMP:11605"/>
        <dbReference type="ChEBI" id="CHEBI:15377"/>
        <dbReference type="ChEBI" id="CHEBI:30013"/>
        <dbReference type="ChEBI" id="CHEBI:43474"/>
        <dbReference type="ChEBI" id="CHEBI:61977"/>
        <dbReference type="EC" id="3.1.3.16"/>
    </reaction>
</comment>
<keyword evidence="5" id="KW-0479">Metal-binding</keyword>
<dbReference type="PROSITE" id="PS00125">
    <property type="entry name" value="SER_THR_PHOSPHATASE"/>
    <property type="match status" value="1"/>
</dbReference>
<feature type="compositionally biased region" description="Low complexity" evidence="14">
    <location>
        <begin position="57"/>
        <end position="66"/>
    </location>
</feature>
<dbReference type="Pfam" id="PF00149">
    <property type="entry name" value="Metallophos"/>
    <property type="match status" value="1"/>
</dbReference>
<reference evidence="16 17" key="1">
    <citation type="journal article" date="2016" name="Mol. Biol. Evol.">
        <title>Comparative Genomics of Early-Diverging Mushroom-Forming Fungi Provides Insights into the Origins of Lignocellulose Decay Capabilities.</title>
        <authorList>
            <person name="Nagy L.G."/>
            <person name="Riley R."/>
            <person name="Tritt A."/>
            <person name="Adam C."/>
            <person name="Daum C."/>
            <person name="Floudas D."/>
            <person name="Sun H."/>
            <person name="Yadav J.S."/>
            <person name="Pangilinan J."/>
            <person name="Larsson K.H."/>
            <person name="Matsuura K."/>
            <person name="Barry K."/>
            <person name="Labutti K."/>
            <person name="Kuo R."/>
            <person name="Ohm R.A."/>
            <person name="Bhattacharya S.S."/>
            <person name="Shirouzu T."/>
            <person name="Yoshinaga Y."/>
            <person name="Martin F.M."/>
            <person name="Grigoriev I.V."/>
            <person name="Hibbett D.S."/>
        </authorList>
    </citation>
    <scope>NUCLEOTIDE SEQUENCE [LARGE SCALE GENOMIC DNA]</scope>
    <source>
        <strain evidence="16 17">HHB9708</strain>
    </source>
</reference>
<keyword evidence="10" id="KW-0408">Iron</keyword>
<keyword evidence="7" id="KW-0862">Zinc</keyword>
<dbReference type="GO" id="GO:0005516">
    <property type="term" value="F:calmodulin binding"/>
    <property type="evidence" value="ECO:0007669"/>
    <property type="project" value="UniProtKB-KW"/>
</dbReference>
<feature type="region of interest" description="Disordered" evidence="14">
    <location>
        <begin position="508"/>
        <end position="532"/>
    </location>
</feature>
<evidence type="ECO:0000256" key="14">
    <source>
        <dbReference type="SAM" id="MobiDB-lite"/>
    </source>
</evidence>
<dbReference type="PANTHER" id="PTHR45673">
    <property type="entry name" value="SERINE/THREONINE-PROTEIN PHOSPHATASE 2B CATALYTIC SUBUNIT 1-RELATED"/>
    <property type="match status" value="1"/>
</dbReference>
<dbReference type="AlphaFoldDB" id="A0A164PWM6"/>
<keyword evidence="17" id="KW-1185">Reference proteome</keyword>
<evidence type="ECO:0000256" key="10">
    <source>
        <dbReference type="ARBA" id="ARBA00023004"/>
    </source>
</evidence>
<dbReference type="InterPro" id="IPR004843">
    <property type="entry name" value="Calcineurin-like_PHP"/>
</dbReference>
<evidence type="ECO:0000256" key="8">
    <source>
        <dbReference type="ARBA" id="ARBA00022860"/>
    </source>
</evidence>
<dbReference type="InterPro" id="IPR029052">
    <property type="entry name" value="Metallo-depent_PP-like"/>
</dbReference>
<evidence type="ECO:0000313" key="16">
    <source>
        <dbReference type="EMBL" id="KZS89103.1"/>
    </source>
</evidence>
<comment type="cofactor">
    <cofactor evidence="1">
        <name>Zn(2+)</name>
        <dbReference type="ChEBI" id="CHEBI:29105"/>
    </cofactor>
</comment>
<dbReference type="EMBL" id="KV419430">
    <property type="protein sequence ID" value="KZS89103.1"/>
    <property type="molecule type" value="Genomic_DNA"/>
</dbReference>
<evidence type="ECO:0000256" key="7">
    <source>
        <dbReference type="ARBA" id="ARBA00022833"/>
    </source>
</evidence>
<dbReference type="GO" id="GO:0033192">
    <property type="term" value="F:calmodulin-dependent protein phosphatase activity"/>
    <property type="evidence" value="ECO:0007669"/>
    <property type="project" value="InterPro"/>
</dbReference>